<dbReference type="CDD" id="cd20620">
    <property type="entry name" value="CYP132-like"/>
    <property type="match status" value="1"/>
</dbReference>
<organism evidence="8 9">
    <name type="scientific">Haloechinothrix salitolerans</name>
    <dbReference type="NCBI Taxonomy" id="926830"/>
    <lineage>
        <taxon>Bacteria</taxon>
        <taxon>Bacillati</taxon>
        <taxon>Actinomycetota</taxon>
        <taxon>Actinomycetes</taxon>
        <taxon>Pseudonocardiales</taxon>
        <taxon>Pseudonocardiaceae</taxon>
        <taxon>Haloechinothrix</taxon>
    </lineage>
</organism>
<dbReference type="InterPro" id="IPR050196">
    <property type="entry name" value="Cytochrome_P450_Monoox"/>
</dbReference>
<dbReference type="PANTHER" id="PTHR24291">
    <property type="entry name" value="CYTOCHROME P450 FAMILY 4"/>
    <property type="match status" value="1"/>
</dbReference>
<keyword evidence="6 7" id="KW-0503">Monooxygenase</keyword>
<evidence type="ECO:0000256" key="3">
    <source>
        <dbReference type="ARBA" id="ARBA00022723"/>
    </source>
</evidence>
<evidence type="ECO:0000256" key="5">
    <source>
        <dbReference type="ARBA" id="ARBA00023004"/>
    </source>
</evidence>
<dbReference type="Proteomes" id="UP001596337">
    <property type="component" value="Unassembled WGS sequence"/>
</dbReference>
<evidence type="ECO:0000256" key="4">
    <source>
        <dbReference type="ARBA" id="ARBA00023002"/>
    </source>
</evidence>
<name>A0ABW2BT17_9PSEU</name>
<dbReference type="InterPro" id="IPR017972">
    <property type="entry name" value="Cyt_P450_CS"/>
</dbReference>
<proteinExistence type="inferred from homology"/>
<dbReference type="InterPro" id="IPR002403">
    <property type="entry name" value="Cyt_P450_E_grp-IV"/>
</dbReference>
<evidence type="ECO:0000256" key="6">
    <source>
        <dbReference type="ARBA" id="ARBA00023033"/>
    </source>
</evidence>
<dbReference type="PRINTS" id="PR00385">
    <property type="entry name" value="P450"/>
</dbReference>
<keyword evidence="5 7" id="KW-0408">Iron</keyword>
<dbReference type="Gene3D" id="1.10.630.10">
    <property type="entry name" value="Cytochrome P450"/>
    <property type="match status" value="1"/>
</dbReference>
<gene>
    <name evidence="8" type="ORF">ACFQGD_00235</name>
</gene>
<comment type="similarity">
    <text evidence="1 7">Belongs to the cytochrome P450 family.</text>
</comment>
<sequence length="454" mass="50057">MAARLTGREALHLLPSLRADPLAAISELTRTHGDLVCVPLPRGNQLTLTSRPELVSHVLVGNQDNYRKARTYRPLTEVLGNGLLTNEGESWARQRRLVQPMFARRRIDAFAPAMVDAASTAMDRWATLGEDSVVDVADEMSALTLDVVGRALFSTDLSGEASEMAPALETVLESFVKVVRHPLFMLVPDYHRWPTPARLRARGAERHLRGVVDGLITARRAVPSDPSDTSGREDTDLLDALLSARDDDGEPLDEQQIRDELMTFLLAGHETTANALAWTLLLLSRHPDARDRLVAEVDDVLSGRAASAADVTKLEWTSAVLSESMRLYPPAWMIEREARDSDELDGIRIPAGSIVATPPYLVHRNPEHWPNPEGFDPHRFLPGAADRHRLAYLPFGGGRRQCIGGGFAMLEAVLLLATITQRFELDLVPGHQPQALTAVTLRPANGIPMMLRPR</sequence>
<dbReference type="SUPFAM" id="SSF48264">
    <property type="entry name" value="Cytochrome P450"/>
    <property type="match status" value="1"/>
</dbReference>
<comment type="caution">
    <text evidence="8">The sequence shown here is derived from an EMBL/GenBank/DDBJ whole genome shotgun (WGS) entry which is preliminary data.</text>
</comment>
<dbReference type="PROSITE" id="PS00086">
    <property type="entry name" value="CYTOCHROME_P450"/>
    <property type="match status" value="1"/>
</dbReference>
<keyword evidence="4 7" id="KW-0560">Oxidoreductase</keyword>
<dbReference type="PRINTS" id="PR00465">
    <property type="entry name" value="EP450IV"/>
</dbReference>
<keyword evidence="9" id="KW-1185">Reference proteome</keyword>
<accession>A0ABW2BT17</accession>
<reference evidence="9" key="1">
    <citation type="journal article" date="2019" name="Int. J. Syst. Evol. Microbiol.">
        <title>The Global Catalogue of Microorganisms (GCM) 10K type strain sequencing project: providing services to taxonomists for standard genome sequencing and annotation.</title>
        <authorList>
            <consortium name="The Broad Institute Genomics Platform"/>
            <consortium name="The Broad Institute Genome Sequencing Center for Infectious Disease"/>
            <person name="Wu L."/>
            <person name="Ma J."/>
        </authorList>
    </citation>
    <scope>NUCLEOTIDE SEQUENCE [LARGE SCALE GENOMIC DNA]</scope>
    <source>
        <strain evidence="9">KCTC 32255</strain>
    </source>
</reference>
<dbReference type="Pfam" id="PF00067">
    <property type="entry name" value="p450"/>
    <property type="match status" value="1"/>
</dbReference>
<keyword evidence="2 7" id="KW-0349">Heme</keyword>
<evidence type="ECO:0000313" key="9">
    <source>
        <dbReference type="Proteomes" id="UP001596337"/>
    </source>
</evidence>
<dbReference type="PANTHER" id="PTHR24291:SF50">
    <property type="entry name" value="BIFUNCTIONAL ALBAFLAVENONE MONOOXYGENASE_TERPENE SYNTHASE"/>
    <property type="match status" value="1"/>
</dbReference>
<dbReference type="EMBL" id="JBHSXX010000001">
    <property type="protein sequence ID" value="MFC6865567.1"/>
    <property type="molecule type" value="Genomic_DNA"/>
</dbReference>
<dbReference type="InterPro" id="IPR036396">
    <property type="entry name" value="Cyt_P450_sf"/>
</dbReference>
<evidence type="ECO:0000256" key="2">
    <source>
        <dbReference type="ARBA" id="ARBA00022617"/>
    </source>
</evidence>
<protein>
    <submittedName>
        <fullName evidence="8">Cytochrome P450</fullName>
    </submittedName>
</protein>
<evidence type="ECO:0000313" key="8">
    <source>
        <dbReference type="EMBL" id="MFC6865567.1"/>
    </source>
</evidence>
<evidence type="ECO:0000256" key="7">
    <source>
        <dbReference type="RuleBase" id="RU000461"/>
    </source>
</evidence>
<dbReference type="InterPro" id="IPR001128">
    <property type="entry name" value="Cyt_P450"/>
</dbReference>
<dbReference type="RefSeq" id="WP_345391905.1">
    <property type="nucleotide sequence ID" value="NZ_BAABLA010000007.1"/>
</dbReference>
<evidence type="ECO:0000256" key="1">
    <source>
        <dbReference type="ARBA" id="ARBA00010617"/>
    </source>
</evidence>
<keyword evidence="3 7" id="KW-0479">Metal-binding</keyword>